<dbReference type="Proteomes" id="UP001230768">
    <property type="component" value="Chromosome"/>
</dbReference>
<gene>
    <name evidence="2" type="ORF">PSH88_19615</name>
</gene>
<sequence>MATSRGGHGKTCETLEQRLRPEGLELQEVEKKPENDFQSESDQADYVSS</sequence>
<name>A0ABY9GLN3_9PSED</name>
<evidence type="ECO:0000313" key="3">
    <source>
        <dbReference type="Proteomes" id="UP001230768"/>
    </source>
</evidence>
<dbReference type="EMBL" id="CP117430">
    <property type="protein sequence ID" value="WLI16513.1"/>
    <property type="molecule type" value="Genomic_DNA"/>
</dbReference>
<dbReference type="RefSeq" id="WP_305422166.1">
    <property type="nucleotide sequence ID" value="NZ_CP117430.1"/>
</dbReference>
<accession>A0ABY9GLN3</accession>
<feature type="region of interest" description="Disordered" evidence="1">
    <location>
        <begin position="1"/>
        <end position="49"/>
    </location>
</feature>
<evidence type="ECO:0000313" key="2">
    <source>
        <dbReference type="EMBL" id="WLI16513.1"/>
    </source>
</evidence>
<protein>
    <submittedName>
        <fullName evidence="2">Uncharacterized protein</fullName>
    </submittedName>
</protein>
<reference evidence="2 3" key="1">
    <citation type="submission" date="2023-02" db="EMBL/GenBank/DDBJ databases">
        <title>Evolution of Hrp T3SS in non-pathogenic Pseudomonas fluorescens.</title>
        <authorList>
            <person name="Liao K."/>
            <person name="Wei H."/>
            <person name="Gu Y."/>
        </authorList>
    </citation>
    <scope>NUCLEOTIDE SEQUENCE [LARGE SCALE GENOMIC DNA]</scope>
    <source>
        <strain evidence="2 3">FP607</strain>
    </source>
</reference>
<evidence type="ECO:0000256" key="1">
    <source>
        <dbReference type="SAM" id="MobiDB-lite"/>
    </source>
</evidence>
<feature type="compositionally biased region" description="Basic and acidic residues" evidence="1">
    <location>
        <begin position="10"/>
        <end position="35"/>
    </location>
</feature>
<organism evidence="2 3">
    <name type="scientific">Pseudomonas wuhanensis</name>
    <dbReference type="NCBI Taxonomy" id="2954098"/>
    <lineage>
        <taxon>Bacteria</taxon>
        <taxon>Pseudomonadati</taxon>
        <taxon>Pseudomonadota</taxon>
        <taxon>Gammaproteobacteria</taxon>
        <taxon>Pseudomonadales</taxon>
        <taxon>Pseudomonadaceae</taxon>
        <taxon>Pseudomonas</taxon>
    </lineage>
</organism>
<keyword evidence="3" id="KW-1185">Reference proteome</keyword>
<proteinExistence type="predicted"/>